<feature type="region of interest" description="Disordered" evidence="1">
    <location>
        <begin position="70"/>
        <end position="90"/>
    </location>
</feature>
<sequence>KVYIVKRHRTTGELSCACPAWKFKKGDKERTCKHVVQAAAGVVPVIQPAPEPEAVRPTEDVVGDLMTQIEDARADKQPIQSLGDKMKELD</sequence>
<dbReference type="GO" id="GO:0008270">
    <property type="term" value="F:zinc ion binding"/>
    <property type="evidence" value="ECO:0007669"/>
    <property type="project" value="InterPro"/>
</dbReference>
<dbReference type="AlphaFoldDB" id="A0A0F9H1X5"/>
<comment type="caution">
    <text evidence="3">The sequence shown here is derived from an EMBL/GenBank/DDBJ whole genome shotgun (WGS) entry which is preliminary data.</text>
</comment>
<dbReference type="EMBL" id="LAZR01016316">
    <property type="protein sequence ID" value="KKM05039.1"/>
    <property type="molecule type" value="Genomic_DNA"/>
</dbReference>
<gene>
    <name evidence="3" type="ORF">LCGC14_1758110</name>
</gene>
<feature type="domain" description="SWIM-type" evidence="2">
    <location>
        <begin position="3"/>
        <end position="43"/>
    </location>
</feature>
<protein>
    <recommendedName>
        <fullName evidence="2">SWIM-type domain-containing protein</fullName>
    </recommendedName>
</protein>
<accession>A0A0F9H1X5</accession>
<evidence type="ECO:0000313" key="3">
    <source>
        <dbReference type="EMBL" id="KKM05039.1"/>
    </source>
</evidence>
<evidence type="ECO:0000256" key="1">
    <source>
        <dbReference type="SAM" id="MobiDB-lite"/>
    </source>
</evidence>
<proteinExistence type="predicted"/>
<dbReference type="PROSITE" id="PS50966">
    <property type="entry name" value="ZF_SWIM"/>
    <property type="match status" value="1"/>
</dbReference>
<evidence type="ECO:0000259" key="2">
    <source>
        <dbReference type="PROSITE" id="PS50966"/>
    </source>
</evidence>
<dbReference type="InterPro" id="IPR007527">
    <property type="entry name" value="Znf_SWIM"/>
</dbReference>
<name>A0A0F9H1X5_9ZZZZ</name>
<feature type="non-terminal residue" evidence="3">
    <location>
        <position position="1"/>
    </location>
</feature>
<reference evidence="3" key="1">
    <citation type="journal article" date="2015" name="Nature">
        <title>Complex archaea that bridge the gap between prokaryotes and eukaryotes.</title>
        <authorList>
            <person name="Spang A."/>
            <person name="Saw J.H."/>
            <person name="Jorgensen S.L."/>
            <person name="Zaremba-Niedzwiedzka K."/>
            <person name="Martijn J."/>
            <person name="Lind A.E."/>
            <person name="van Eijk R."/>
            <person name="Schleper C."/>
            <person name="Guy L."/>
            <person name="Ettema T.J."/>
        </authorList>
    </citation>
    <scope>NUCLEOTIDE SEQUENCE</scope>
</reference>
<organism evidence="3">
    <name type="scientific">marine sediment metagenome</name>
    <dbReference type="NCBI Taxonomy" id="412755"/>
    <lineage>
        <taxon>unclassified sequences</taxon>
        <taxon>metagenomes</taxon>
        <taxon>ecological metagenomes</taxon>
    </lineage>
</organism>